<keyword evidence="5" id="KW-0813">Transport</keyword>
<feature type="transmembrane region" description="Helical" evidence="5">
    <location>
        <begin position="211"/>
        <end position="228"/>
    </location>
</feature>
<keyword evidence="5" id="KW-1003">Cell membrane</keyword>
<gene>
    <name evidence="5 7" type="primary">tatC</name>
    <name evidence="7" type="ORF">ACFOKC_09340</name>
</gene>
<reference evidence="7 8" key="1">
    <citation type="journal article" date="2019" name="Int. J. Syst. Evol. Microbiol.">
        <title>The Global Catalogue of Microorganisms (GCM) 10K type strain sequencing project: providing services to taxonomists for standard genome sequencing and annotation.</title>
        <authorList>
            <consortium name="The Broad Institute Genomics Platform"/>
            <consortium name="The Broad Institute Genome Sequencing Center for Infectious Disease"/>
            <person name="Wu L."/>
            <person name="Ma J."/>
        </authorList>
    </citation>
    <scope>NUCLEOTIDE SEQUENCE [LARGE SCALE GENOMIC DNA]</scope>
    <source>
        <strain evidence="7 8">CGMCC 1.12562</strain>
    </source>
</reference>
<protein>
    <recommendedName>
        <fullName evidence="5">Sec-independent protein translocase protein TatC</fullName>
    </recommendedName>
</protein>
<organism evidence="7 8">
    <name type="scientific">Halobacterium litoreum</name>
    <dbReference type="NCBI Taxonomy" id="2039234"/>
    <lineage>
        <taxon>Archaea</taxon>
        <taxon>Methanobacteriati</taxon>
        <taxon>Methanobacteriota</taxon>
        <taxon>Stenosarchaea group</taxon>
        <taxon>Halobacteria</taxon>
        <taxon>Halobacteriales</taxon>
        <taxon>Halobacteriaceae</taxon>
        <taxon>Halobacterium</taxon>
    </lineage>
</organism>
<feature type="transmembrane region" description="Helical" evidence="5">
    <location>
        <begin position="485"/>
        <end position="505"/>
    </location>
</feature>
<feature type="transmembrane region" description="Helical" evidence="5">
    <location>
        <begin position="328"/>
        <end position="352"/>
    </location>
</feature>
<name>A0ABD5NF20_9EURY</name>
<dbReference type="NCBIfam" id="TIGR01912">
    <property type="entry name" value="TatC-Arch"/>
    <property type="match status" value="1"/>
</dbReference>
<comment type="similarity">
    <text evidence="5">Belongs to the TatC family.</text>
</comment>
<dbReference type="PANTHER" id="PTHR30371:SF0">
    <property type="entry name" value="SEC-INDEPENDENT PROTEIN TRANSLOCASE PROTEIN TATC, CHLOROPLASTIC-RELATED"/>
    <property type="match status" value="1"/>
</dbReference>
<dbReference type="Proteomes" id="UP001595660">
    <property type="component" value="Unassembled WGS sequence"/>
</dbReference>
<evidence type="ECO:0000256" key="1">
    <source>
        <dbReference type="ARBA" id="ARBA00004141"/>
    </source>
</evidence>
<feature type="transmembrane region" description="Helical" evidence="5">
    <location>
        <begin position="234"/>
        <end position="255"/>
    </location>
</feature>
<keyword evidence="2 5" id="KW-0812">Transmembrane</keyword>
<dbReference type="GeneID" id="69119077"/>
<feature type="transmembrane region" description="Helical" evidence="5">
    <location>
        <begin position="547"/>
        <end position="569"/>
    </location>
</feature>
<feature type="transmembrane region" description="Helical" evidence="5">
    <location>
        <begin position="668"/>
        <end position="684"/>
    </location>
</feature>
<feature type="transmembrane region" description="Helical" evidence="5">
    <location>
        <begin position="124"/>
        <end position="146"/>
    </location>
</feature>
<feature type="compositionally biased region" description="Acidic residues" evidence="6">
    <location>
        <begin position="431"/>
        <end position="442"/>
    </location>
</feature>
<evidence type="ECO:0000256" key="3">
    <source>
        <dbReference type="ARBA" id="ARBA00022989"/>
    </source>
</evidence>
<feature type="region of interest" description="Disordered" evidence="6">
    <location>
        <begin position="429"/>
        <end position="448"/>
    </location>
</feature>
<dbReference type="GO" id="GO:0043953">
    <property type="term" value="P:protein transport by the Tat complex"/>
    <property type="evidence" value="ECO:0007669"/>
    <property type="project" value="UniProtKB-UniRule"/>
</dbReference>
<dbReference type="GO" id="GO:0008320">
    <property type="term" value="F:protein transmembrane transporter activity"/>
    <property type="evidence" value="ECO:0007669"/>
    <property type="project" value="UniProtKB-UniRule"/>
</dbReference>
<feature type="transmembrane region" description="Helical" evidence="5">
    <location>
        <begin position="81"/>
        <end position="103"/>
    </location>
</feature>
<comment type="caution">
    <text evidence="7">The sequence shown here is derived from an EMBL/GenBank/DDBJ whole genome shotgun (WGS) entry which is preliminary data.</text>
</comment>
<keyword evidence="3 5" id="KW-1133">Transmembrane helix</keyword>
<keyword evidence="5" id="KW-0653">Protein transport</keyword>
<dbReference type="EMBL" id="JBHRWN010000002">
    <property type="protein sequence ID" value="MFC3477930.1"/>
    <property type="molecule type" value="Genomic_DNA"/>
</dbReference>
<dbReference type="RefSeq" id="WP_232570951.1">
    <property type="nucleotide sequence ID" value="NZ_CP089466.1"/>
</dbReference>
<dbReference type="PRINTS" id="PR01840">
    <property type="entry name" value="TATCFAMILY"/>
</dbReference>
<feature type="transmembrane region" description="Helical" evidence="5">
    <location>
        <begin position="175"/>
        <end position="199"/>
    </location>
</feature>
<keyword evidence="8" id="KW-1185">Reference proteome</keyword>
<feature type="transmembrane region" description="Helical" evidence="5">
    <location>
        <begin position="38"/>
        <end position="61"/>
    </location>
</feature>
<comment type="subcellular location">
    <subcellularLocation>
        <location evidence="5">Cell membrane</location>
        <topology evidence="5">Multi-pass membrane protein</topology>
    </subcellularLocation>
    <subcellularLocation>
        <location evidence="1">Membrane</location>
        <topology evidence="1">Multi-pass membrane protein</topology>
    </subcellularLocation>
</comment>
<sequence>MSDSGSDIVDPGTARAINSGRETIGVLLGSAQRRLQHVFIAFVVGLLGGIFLMRLYVWPQLREDLLVESASVIAQTPFDVILMQVKIGLFAGGAAAIPVLLYHAREPLQERDIIPDVNVSTLQILGLAAMSAVLAVVGIAYAYFLFFPLMFDFLAGNATGAGLAPKYSIVKWTEFIFFLALSFSLAAQLPLLMSALSYSGIVPYETFRDKWKYAVVGIFAFGAFFSPPDPFTQILWAAPLILLYGLSLYLAKVVVTMKRGREHVDVSGVFRERWNRVLGAGVLGFAAGYAVGDFGGVAAFNDALDFIGSSVNVPTAAEAFGVDPATSYLILGGIFAALALLAALLYYVYVAIERAAQTVAARGGPGASPADIDLGILDAPGVRAAPPETFAQMSEGEALAEAQDAMEDGDDEKAQAILNRYDQVQERLEAEAEAAAEGEGEDSNPVQSTAAGMVDAFTEEETTEDDIGGYYYDIRFIFDSLRSRAFRIVGSFMALLVGIFGWLYYGGFGDLRDDFIARIPQDVQPAGTVDWPITLHPVEALVFQVKISTVLAAICVLPLMVYYVWPALADRGWVTGDRRTIAVWGGGIVGGLLAGSYVGYTFVAPEVISYLVYDALRAEMMISYTVSNFAWTVFLLTAGIGLLADIPVTMVLFHLGGIVSYDTMRRRWRVPVISMFAFGALVTPDSLYTMLLIALPMVAMYFVGLAILFLVTLGGRRGQSGTAVGE</sequence>
<feature type="transmembrane region" description="Helical" evidence="5">
    <location>
        <begin position="690"/>
        <end position="711"/>
    </location>
</feature>
<evidence type="ECO:0000256" key="6">
    <source>
        <dbReference type="SAM" id="MobiDB-lite"/>
    </source>
</evidence>
<feature type="transmembrane region" description="Helical" evidence="5">
    <location>
        <begin position="581"/>
        <end position="603"/>
    </location>
</feature>
<dbReference type="PANTHER" id="PTHR30371">
    <property type="entry name" value="SEC-INDEPENDENT PROTEIN TRANSLOCASE PROTEIN TATC"/>
    <property type="match status" value="1"/>
</dbReference>
<keyword evidence="5" id="KW-0811">Translocation</keyword>
<dbReference type="HAMAP" id="MF_00902">
    <property type="entry name" value="TatC"/>
    <property type="match status" value="1"/>
</dbReference>
<evidence type="ECO:0000256" key="5">
    <source>
        <dbReference type="HAMAP-Rule" id="MF_00902"/>
    </source>
</evidence>
<evidence type="ECO:0000256" key="2">
    <source>
        <dbReference type="ARBA" id="ARBA00022692"/>
    </source>
</evidence>
<dbReference type="InterPro" id="IPR002033">
    <property type="entry name" value="TatC"/>
</dbReference>
<dbReference type="AlphaFoldDB" id="A0ABD5NF20"/>
<dbReference type="GO" id="GO:0033281">
    <property type="term" value="C:TAT protein transport complex"/>
    <property type="evidence" value="ECO:0007669"/>
    <property type="project" value="UniProtKB-UniRule"/>
</dbReference>
<proteinExistence type="inferred from homology"/>
<feature type="transmembrane region" description="Helical" evidence="5">
    <location>
        <begin position="629"/>
        <end position="656"/>
    </location>
</feature>
<dbReference type="Pfam" id="PF00902">
    <property type="entry name" value="TatC"/>
    <property type="match status" value="2"/>
</dbReference>
<feature type="transmembrane region" description="Helical" evidence="5">
    <location>
        <begin position="276"/>
        <end position="300"/>
    </location>
</feature>
<evidence type="ECO:0000256" key="4">
    <source>
        <dbReference type="ARBA" id="ARBA00023136"/>
    </source>
</evidence>
<evidence type="ECO:0000313" key="8">
    <source>
        <dbReference type="Proteomes" id="UP001595660"/>
    </source>
</evidence>
<keyword evidence="4 5" id="KW-0472">Membrane</keyword>
<comment type="caution">
    <text evidence="5">Lacks conserved residue(s) required for the propagation of feature annotation.</text>
</comment>
<accession>A0ABD5NF20</accession>
<comment type="function">
    <text evidence="5">Part of the twin-arginine translocation (Tat) system that transports large folded proteins containing a characteristic twin-arginine motif in their signal peptide across membranes.</text>
</comment>
<evidence type="ECO:0000313" key="7">
    <source>
        <dbReference type="EMBL" id="MFC3477930.1"/>
    </source>
</evidence>
<dbReference type="InterPro" id="IPR011532">
    <property type="entry name" value="TatC_arc"/>
</dbReference>
<comment type="subunit">
    <text evidence="5">Forms a complex with TatA.</text>
</comment>